<reference evidence="4" key="1">
    <citation type="submission" date="2020-11" db="EMBL/GenBank/DDBJ databases">
        <authorList>
            <person name="Tran Van P."/>
        </authorList>
    </citation>
    <scope>NUCLEOTIDE SEQUENCE</scope>
</reference>
<dbReference type="EMBL" id="CAJPEV010036535">
    <property type="protein sequence ID" value="CAG0909661.1"/>
    <property type="molecule type" value="Genomic_DNA"/>
</dbReference>
<dbReference type="OrthoDB" id="8300175at2759"/>
<feature type="binding site" evidence="2">
    <location>
        <position position="1"/>
    </location>
    <ligand>
        <name>Cu cation</name>
        <dbReference type="ChEBI" id="CHEBI:23378"/>
    </ligand>
</feature>
<keyword evidence="2" id="KW-0479">Metal-binding</keyword>
<comment type="similarity">
    <text evidence="1">Belongs to the SCO1/2 family.</text>
</comment>
<evidence type="ECO:0008006" key="6">
    <source>
        <dbReference type="Google" id="ProtNLM"/>
    </source>
</evidence>
<accession>A0A7R9AK10</accession>
<feature type="non-terminal residue" evidence="4">
    <location>
        <position position="1"/>
    </location>
</feature>
<keyword evidence="2" id="KW-0186">Copper</keyword>
<dbReference type="SUPFAM" id="SSF52833">
    <property type="entry name" value="Thioredoxin-like"/>
    <property type="match status" value="1"/>
</dbReference>
<dbReference type="AlphaFoldDB" id="A0A7R9AK10"/>
<keyword evidence="3" id="KW-1015">Disulfide bond</keyword>
<feature type="disulfide bond" description="Redox-active" evidence="3">
    <location>
        <begin position="1"/>
        <end position="5"/>
    </location>
</feature>
<evidence type="ECO:0000313" key="4">
    <source>
        <dbReference type="EMBL" id="CAD7255588.1"/>
    </source>
</evidence>
<protein>
    <recommendedName>
        <fullName evidence="6">SCO family protein</fullName>
    </recommendedName>
</protein>
<evidence type="ECO:0000313" key="5">
    <source>
        <dbReference type="Proteomes" id="UP000677054"/>
    </source>
</evidence>
<evidence type="ECO:0000256" key="3">
    <source>
        <dbReference type="PIRSR" id="PIRSR603782-2"/>
    </source>
</evidence>
<dbReference type="Gene3D" id="3.40.30.10">
    <property type="entry name" value="Glutaredoxin"/>
    <property type="match status" value="1"/>
</dbReference>
<evidence type="ECO:0000256" key="2">
    <source>
        <dbReference type="PIRSR" id="PIRSR603782-1"/>
    </source>
</evidence>
<name>A0A7R9AK10_9CRUS</name>
<feature type="binding site" evidence="2">
    <location>
        <position position="5"/>
    </location>
    <ligand>
        <name>Cu cation</name>
        <dbReference type="ChEBI" id="CHEBI:23378"/>
    </ligand>
</feature>
<dbReference type="InterPro" id="IPR036249">
    <property type="entry name" value="Thioredoxin-like_sf"/>
</dbReference>
<evidence type="ECO:0000256" key="1">
    <source>
        <dbReference type="ARBA" id="ARBA00010996"/>
    </source>
</evidence>
<sequence>CPDVCPTTLAEVKEAKRLLGPLGDKVQGIFVTLDPERDTPELLKNYTKAFHPSFIGLRGNPEQTDKVAQDFKVYYKKVPGKTPKTYSLDHTAAAFVYDPEGRLRLFTRYGSGAQKLADDIKKLF</sequence>
<dbReference type="PANTHER" id="PTHR12151">
    <property type="entry name" value="ELECTRON TRANSPORT PROTIN SCO1/SENC FAMILY MEMBER"/>
    <property type="match status" value="1"/>
</dbReference>
<dbReference type="GO" id="GO:0046872">
    <property type="term" value="F:metal ion binding"/>
    <property type="evidence" value="ECO:0007669"/>
    <property type="project" value="UniProtKB-KW"/>
</dbReference>
<dbReference type="CDD" id="cd02968">
    <property type="entry name" value="SCO"/>
    <property type="match status" value="1"/>
</dbReference>
<dbReference type="PANTHER" id="PTHR12151:SF25">
    <property type="entry name" value="LINALOOL DEHYDRATASE_ISOMERASE DOMAIN-CONTAINING PROTEIN"/>
    <property type="match status" value="1"/>
</dbReference>
<gene>
    <name evidence="4" type="ORF">DSTB1V02_LOCUS15333</name>
</gene>
<proteinExistence type="inferred from homology"/>
<keyword evidence="5" id="KW-1185">Reference proteome</keyword>
<feature type="binding site" evidence="2">
    <location>
        <position position="90"/>
    </location>
    <ligand>
        <name>Cu cation</name>
        <dbReference type="ChEBI" id="CHEBI:23378"/>
    </ligand>
</feature>
<dbReference type="Proteomes" id="UP000677054">
    <property type="component" value="Unassembled WGS sequence"/>
</dbReference>
<dbReference type="InterPro" id="IPR003782">
    <property type="entry name" value="SCO1/SenC"/>
</dbReference>
<organism evidence="4">
    <name type="scientific">Darwinula stevensoni</name>
    <dbReference type="NCBI Taxonomy" id="69355"/>
    <lineage>
        <taxon>Eukaryota</taxon>
        <taxon>Metazoa</taxon>
        <taxon>Ecdysozoa</taxon>
        <taxon>Arthropoda</taxon>
        <taxon>Crustacea</taxon>
        <taxon>Oligostraca</taxon>
        <taxon>Ostracoda</taxon>
        <taxon>Podocopa</taxon>
        <taxon>Podocopida</taxon>
        <taxon>Darwinulocopina</taxon>
        <taxon>Darwinuloidea</taxon>
        <taxon>Darwinulidae</taxon>
        <taxon>Darwinula</taxon>
    </lineage>
</organism>
<dbReference type="Pfam" id="PF02630">
    <property type="entry name" value="SCO1-SenC"/>
    <property type="match status" value="1"/>
</dbReference>
<dbReference type="EMBL" id="LR936053">
    <property type="protein sequence ID" value="CAD7255588.1"/>
    <property type="molecule type" value="Genomic_DNA"/>
</dbReference>